<feature type="region of interest" description="Disordered" evidence="1">
    <location>
        <begin position="806"/>
        <end position="840"/>
    </location>
</feature>
<dbReference type="PANTHER" id="PTHR16078">
    <property type="entry name" value="COILED-COIL DOMAIN-CONTAINING PROTEIN 87"/>
    <property type="match status" value="1"/>
</dbReference>
<dbReference type="OrthoDB" id="67750at2759"/>
<feature type="region of interest" description="Disordered" evidence="1">
    <location>
        <begin position="246"/>
        <end position="267"/>
    </location>
</feature>
<feature type="region of interest" description="Disordered" evidence="1">
    <location>
        <begin position="506"/>
        <end position="526"/>
    </location>
</feature>
<keyword evidence="3" id="KW-1185">Reference proteome</keyword>
<dbReference type="InterPro" id="IPR037383">
    <property type="entry name" value="CCDC87"/>
</dbReference>
<protein>
    <submittedName>
        <fullName evidence="2">Uncharacterized protein</fullName>
    </submittedName>
</protein>
<dbReference type="Gene3D" id="1.20.58.1520">
    <property type="match status" value="1"/>
</dbReference>
<dbReference type="Pfam" id="PF03999">
    <property type="entry name" value="MAP65_ASE1"/>
    <property type="match status" value="1"/>
</dbReference>
<feature type="compositionally biased region" description="Basic and acidic residues" evidence="1">
    <location>
        <begin position="635"/>
        <end position="645"/>
    </location>
</feature>
<evidence type="ECO:0000313" key="3">
    <source>
        <dbReference type="Proteomes" id="UP000829720"/>
    </source>
</evidence>
<dbReference type="PANTHER" id="PTHR16078:SF1">
    <property type="entry name" value="COILED-COIL DOMAIN-CONTAINING PROTEIN 87"/>
    <property type="match status" value="1"/>
</dbReference>
<feature type="compositionally biased region" description="Basic and acidic residues" evidence="1">
    <location>
        <begin position="246"/>
        <end position="255"/>
    </location>
</feature>
<dbReference type="AlphaFoldDB" id="A0A8T3CUU6"/>
<dbReference type="EMBL" id="JAERUA010000017">
    <property type="protein sequence ID" value="KAI1888116.1"/>
    <property type="molecule type" value="Genomic_DNA"/>
</dbReference>
<name>A0A8T3CUU6_9TELE</name>
<comment type="caution">
    <text evidence="2">The sequence shown here is derived from an EMBL/GenBank/DDBJ whole genome shotgun (WGS) entry which is preliminary data.</text>
</comment>
<evidence type="ECO:0000256" key="1">
    <source>
        <dbReference type="SAM" id="MobiDB-lite"/>
    </source>
</evidence>
<feature type="region of interest" description="Disordered" evidence="1">
    <location>
        <begin position="570"/>
        <end position="594"/>
    </location>
</feature>
<gene>
    <name evidence="2" type="ORF">AGOR_G00181730</name>
</gene>
<accession>A0A8T3CUU6</accession>
<sequence>VKEQCPGNAVSERQCTPPTSLLELCHLVQCRIQGHSVLQSISQEGQQELAAVLRSELGLVWHELKALSNDPSLTQEENKQLHNQIFSEVIRVCEEIYLHCLRLLETLRQRGIFSDQANLSRVRAQMAMDCSTHLNIHSIKRRLTMGIKTSRRDVLSSAKHSDEDRQQGAAETHAAFCYKLNSTLQPKSNSKKNEPHRQHEDTIVRDLQEINEKIEDLDLELVYDLMPCPMEQITYRGDTQFTAEEHSTEERKHDFVTTSPSHSRLKGYDSVPELQHETLLAELQVERSAARPQTPLVLQATGPRPSLDKPIDPAEDLRRLLLDSDPPESMRLEDPEADLPPLIRTVPRRSSTKLKLLQETLKRLEEEEELEKVVKKAVAAEPEHPQAAVVNVTFSPKSIARIAAARISDRVFTETINIPTYPPICNDLTGEIELSTVQWLDRNLYAGAEITEVYRELSKSVSTQHLNLDEDPMIEPALTDTSFTKSLSAKRKKPYLINKELKVQNPSKVTQRRMKNQTDHRRPEDETSREYSAWLQWWKSHLSLEDYLNYISTQELDYLGVVFHLYDSDDEENEKSSAPTHEQEENEKRKQRMDELKRKKQEFVTGVWNVNSVMLGGLGKEPILEGDNLNEDLPPDSKQEAERPEGGSQLQMRLEKIWRVLCFPDGMRQDMALKYSANAHRDQLEEAIVEWECIAQLIHQRENVLSQLEQFEKEASDPNRFFQHGYGGSSMARMEESRHREKLNSRISALDKDIHKALQEIKDRFHDTVTYRGRPYGVKMRWDRIEMLYWLQQERRMQAMEKAAAVPGTPPARLPPLESHQRMSGPTPHNGDTHLPGPAF</sequence>
<feature type="region of interest" description="Disordered" evidence="1">
    <location>
        <begin position="624"/>
        <end position="649"/>
    </location>
</feature>
<dbReference type="Proteomes" id="UP000829720">
    <property type="component" value="Unassembled WGS sequence"/>
</dbReference>
<feature type="compositionally biased region" description="Basic and acidic residues" evidence="1">
    <location>
        <begin position="581"/>
        <end position="594"/>
    </location>
</feature>
<feature type="compositionally biased region" description="Basic and acidic residues" evidence="1">
    <location>
        <begin position="516"/>
        <end position="526"/>
    </location>
</feature>
<organism evidence="2 3">
    <name type="scientific">Albula goreensis</name>
    <dbReference type="NCBI Taxonomy" id="1534307"/>
    <lineage>
        <taxon>Eukaryota</taxon>
        <taxon>Metazoa</taxon>
        <taxon>Chordata</taxon>
        <taxon>Craniata</taxon>
        <taxon>Vertebrata</taxon>
        <taxon>Euteleostomi</taxon>
        <taxon>Actinopterygii</taxon>
        <taxon>Neopterygii</taxon>
        <taxon>Teleostei</taxon>
        <taxon>Albuliformes</taxon>
        <taxon>Albulidae</taxon>
        <taxon>Albula</taxon>
    </lineage>
</organism>
<proteinExistence type="predicted"/>
<reference evidence="2" key="1">
    <citation type="submission" date="2021-01" db="EMBL/GenBank/DDBJ databases">
        <authorList>
            <person name="Zahm M."/>
            <person name="Roques C."/>
            <person name="Cabau C."/>
            <person name="Klopp C."/>
            <person name="Donnadieu C."/>
            <person name="Jouanno E."/>
            <person name="Lampietro C."/>
            <person name="Louis A."/>
            <person name="Herpin A."/>
            <person name="Echchiki A."/>
            <person name="Berthelot C."/>
            <person name="Parey E."/>
            <person name="Roest-Crollius H."/>
            <person name="Braasch I."/>
            <person name="Postlethwait J."/>
            <person name="Bobe J."/>
            <person name="Montfort J."/>
            <person name="Bouchez O."/>
            <person name="Begum T."/>
            <person name="Mejri S."/>
            <person name="Adams A."/>
            <person name="Chen W.-J."/>
            <person name="Guiguen Y."/>
        </authorList>
    </citation>
    <scope>NUCLEOTIDE SEQUENCE</scope>
    <source>
        <tissue evidence="2">Blood</tissue>
    </source>
</reference>
<feature type="non-terminal residue" evidence="2">
    <location>
        <position position="840"/>
    </location>
</feature>
<evidence type="ECO:0000313" key="2">
    <source>
        <dbReference type="EMBL" id="KAI1888116.1"/>
    </source>
</evidence>